<feature type="domain" description="OmpA-like" evidence="3">
    <location>
        <begin position="281"/>
        <end position="396"/>
    </location>
</feature>
<keyword evidence="1" id="KW-0472">Membrane</keyword>
<dbReference type="InterPro" id="IPR050330">
    <property type="entry name" value="Bact_OuterMem_StrucFunc"/>
</dbReference>
<dbReference type="Pfam" id="PF00691">
    <property type="entry name" value="OmpA"/>
    <property type="match status" value="1"/>
</dbReference>
<dbReference type="EMBL" id="JANDHW010000003">
    <property type="protein sequence ID" value="MCP9611271.1"/>
    <property type="molecule type" value="Genomic_DNA"/>
</dbReference>
<evidence type="ECO:0000259" key="3">
    <source>
        <dbReference type="PROSITE" id="PS51123"/>
    </source>
</evidence>
<evidence type="ECO:0000256" key="1">
    <source>
        <dbReference type="PROSITE-ProRule" id="PRU00473"/>
    </source>
</evidence>
<dbReference type="Gene3D" id="3.30.1330.60">
    <property type="entry name" value="OmpA-like domain"/>
    <property type="match status" value="1"/>
</dbReference>
<keyword evidence="2" id="KW-0732">Signal</keyword>
<keyword evidence="5" id="KW-1185">Reference proteome</keyword>
<dbReference type="Proteomes" id="UP001205603">
    <property type="component" value="Unassembled WGS sequence"/>
</dbReference>
<evidence type="ECO:0000256" key="2">
    <source>
        <dbReference type="SAM" id="SignalP"/>
    </source>
</evidence>
<dbReference type="PROSITE" id="PS51123">
    <property type="entry name" value="OMPA_2"/>
    <property type="match status" value="1"/>
</dbReference>
<dbReference type="InterPro" id="IPR036737">
    <property type="entry name" value="OmpA-like_sf"/>
</dbReference>
<sequence>MKTKHIFYSMALALIASWAYIESGAAQVAVVEAEEVSVTEVVPGKVHYYSPKVGNNWYISLGAGAQTFLTEHKGDAQYTLAMSFALGKWITPYVGIRINAMGGSLHSLWPDKTHMFHTRYAAVYGDLMWDLTNALGGYNERRVVSVIPFAGVGGIYGFHNPEANRKTYGFPVSIGMKINFRLGHYVDFFLEGRANAMTDQFNGVIQGRQIESIVSAIGGLTVKFGKERFVAYDAYADRMVINGLNNRVNELRSQLEVCESRECPPCPEQEVVVQEVIAEVPQNCNTDLAAVVRFRINSAVVSNEEMVNVYNIAQWMKKNPDCNVMVSGYADKETGTPAYNLSLSKKRAEAVVKILTSKYGINANRIHMEGMGSNKQPYPNNNNWNRVVIFSGKAAK</sequence>
<dbReference type="PANTHER" id="PTHR30329">
    <property type="entry name" value="STATOR ELEMENT OF FLAGELLAR MOTOR COMPLEX"/>
    <property type="match status" value="1"/>
</dbReference>
<reference evidence="4 5" key="1">
    <citation type="submission" date="2022-07" db="EMBL/GenBank/DDBJ databases">
        <title>Fecal culturing of patients with breast cancer.</title>
        <authorList>
            <person name="Teng N.M.Y."/>
            <person name="Kiu R."/>
            <person name="Evans R."/>
            <person name="Baker D.J."/>
            <person name="Zenner C."/>
            <person name="Robinson S.D."/>
            <person name="Hall L.J."/>
        </authorList>
    </citation>
    <scope>NUCLEOTIDE SEQUENCE [LARGE SCALE GENOMIC DNA]</scope>
    <source>
        <strain evidence="4 5">LH1063</strain>
    </source>
</reference>
<organism evidence="4 5">
    <name type="scientific">Coprobacter tertius</name>
    <dbReference type="NCBI Taxonomy" id="2944915"/>
    <lineage>
        <taxon>Bacteria</taxon>
        <taxon>Pseudomonadati</taxon>
        <taxon>Bacteroidota</taxon>
        <taxon>Bacteroidia</taxon>
        <taxon>Bacteroidales</taxon>
        <taxon>Barnesiellaceae</taxon>
        <taxon>Coprobacter</taxon>
    </lineage>
</organism>
<gene>
    <name evidence="4" type="ORF">NMU02_04100</name>
</gene>
<comment type="caution">
    <text evidence="4">The sequence shown here is derived from an EMBL/GenBank/DDBJ whole genome shotgun (WGS) entry which is preliminary data.</text>
</comment>
<evidence type="ECO:0000313" key="4">
    <source>
        <dbReference type="EMBL" id="MCP9611271.1"/>
    </source>
</evidence>
<dbReference type="InterPro" id="IPR006665">
    <property type="entry name" value="OmpA-like"/>
</dbReference>
<protein>
    <submittedName>
        <fullName evidence="4">OmpA family protein</fullName>
    </submittedName>
</protein>
<feature type="signal peptide" evidence="2">
    <location>
        <begin position="1"/>
        <end position="21"/>
    </location>
</feature>
<accession>A0ABT1MJ49</accession>
<dbReference type="SUPFAM" id="SSF103088">
    <property type="entry name" value="OmpA-like"/>
    <property type="match status" value="1"/>
</dbReference>
<proteinExistence type="predicted"/>
<dbReference type="CDD" id="cd07185">
    <property type="entry name" value="OmpA_C-like"/>
    <property type="match status" value="1"/>
</dbReference>
<dbReference type="PANTHER" id="PTHR30329:SF21">
    <property type="entry name" value="LIPOPROTEIN YIAD-RELATED"/>
    <property type="match status" value="1"/>
</dbReference>
<evidence type="ECO:0000313" key="5">
    <source>
        <dbReference type="Proteomes" id="UP001205603"/>
    </source>
</evidence>
<feature type="chain" id="PRO_5046467363" evidence="2">
    <location>
        <begin position="22"/>
        <end position="396"/>
    </location>
</feature>
<name>A0ABT1MJ49_9BACT</name>
<dbReference type="RefSeq" id="WP_255025993.1">
    <property type="nucleotide sequence ID" value="NZ_JANDHW010000003.1"/>
</dbReference>